<evidence type="ECO:0000313" key="3">
    <source>
        <dbReference type="Proteomes" id="UP000827092"/>
    </source>
</evidence>
<dbReference type="Proteomes" id="UP000827092">
    <property type="component" value="Unassembled WGS sequence"/>
</dbReference>
<organism evidence="2 3">
    <name type="scientific">Oedothorax gibbosus</name>
    <dbReference type="NCBI Taxonomy" id="931172"/>
    <lineage>
        <taxon>Eukaryota</taxon>
        <taxon>Metazoa</taxon>
        <taxon>Ecdysozoa</taxon>
        <taxon>Arthropoda</taxon>
        <taxon>Chelicerata</taxon>
        <taxon>Arachnida</taxon>
        <taxon>Araneae</taxon>
        <taxon>Araneomorphae</taxon>
        <taxon>Entelegynae</taxon>
        <taxon>Araneoidea</taxon>
        <taxon>Linyphiidae</taxon>
        <taxon>Erigoninae</taxon>
        <taxon>Oedothorax</taxon>
    </lineage>
</organism>
<evidence type="ECO:0000313" key="2">
    <source>
        <dbReference type="EMBL" id="KAG8192009.1"/>
    </source>
</evidence>
<dbReference type="EMBL" id="JAFNEN010000147">
    <property type="protein sequence ID" value="KAG8192009.1"/>
    <property type="molecule type" value="Genomic_DNA"/>
</dbReference>
<sequence>MYQLPQTHPLSQPDSTLSHSIFFPNSEPLEPPAPRNSEGGSTPSLALVMVRRRSSLGAGRRKRATNSPALRLNSTLSHTIFFLNSEPLEPPAPRSSEGGSAPSLALVMVRRRSSLAAGWRRVVVTTVS</sequence>
<feature type="region of interest" description="Disordered" evidence="1">
    <location>
        <begin position="1"/>
        <end position="45"/>
    </location>
</feature>
<keyword evidence="3" id="KW-1185">Reference proteome</keyword>
<accession>A0AAV6V7V3</accession>
<proteinExistence type="predicted"/>
<feature type="compositionally biased region" description="Polar residues" evidence="1">
    <location>
        <begin position="1"/>
        <end position="19"/>
    </location>
</feature>
<comment type="caution">
    <text evidence="2">The sequence shown here is derived from an EMBL/GenBank/DDBJ whole genome shotgun (WGS) entry which is preliminary data.</text>
</comment>
<evidence type="ECO:0000256" key="1">
    <source>
        <dbReference type="SAM" id="MobiDB-lite"/>
    </source>
</evidence>
<reference evidence="2 3" key="1">
    <citation type="journal article" date="2022" name="Nat. Ecol. Evol.">
        <title>A masculinizing supergene underlies an exaggerated male reproductive morph in a spider.</title>
        <authorList>
            <person name="Hendrickx F."/>
            <person name="De Corte Z."/>
            <person name="Sonet G."/>
            <person name="Van Belleghem S.M."/>
            <person name="Kostlbacher S."/>
            <person name="Vangestel C."/>
        </authorList>
    </citation>
    <scope>NUCLEOTIDE SEQUENCE [LARGE SCALE GENOMIC DNA]</scope>
    <source>
        <strain evidence="2">W744_W776</strain>
    </source>
</reference>
<name>A0AAV6V7V3_9ARAC</name>
<protein>
    <submittedName>
        <fullName evidence="2">Uncharacterized protein</fullName>
    </submittedName>
</protein>
<dbReference type="AlphaFoldDB" id="A0AAV6V7V3"/>
<gene>
    <name evidence="2" type="ORF">JTE90_001743</name>
</gene>